<accession>A0ABP9VX06</accession>
<dbReference type="InterPro" id="IPR027417">
    <property type="entry name" value="P-loop_NTPase"/>
</dbReference>
<name>A0ABP9VX06_9BACT</name>
<evidence type="ECO:0000313" key="2">
    <source>
        <dbReference type="Proteomes" id="UP001416858"/>
    </source>
</evidence>
<comment type="caution">
    <text evidence="1">The sequence shown here is derived from an EMBL/GenBank/DDBJ whole genome shotgun (WGS) entry which is preliminary data.</text>
</comment>
<proteinExistence type="predicted"/>
<dbReference type="EMBL" id="BAABRO010000015">
    <property type="protein sequence ID" value="GAA5509668.1"/>
    <property type="molecule type" value="Genomic_DNA"/>
</dbReference>
<dbReference type="InterPro" id="IPR011009">
    <property type="entry name" value="Kinase-like_dom_sf"/>
</dbReference>
<keyword evidence="2" id="KW-1185">Reference proteome</keyword>
<organism evidence="1 2">
    <name type="scientific">Novipirellula caenicola</name>
    <dbReference type="NCBI Taxonomy" id="1536901"/>
    <lineage>
        <taxon>Bacteria</taxon>
        <taxon>Pseudomonadati</taxon>
        <taxon>Planctomycetota</taxon>
        <taxon>Planctomycetia</taxon>
        <taxon>Pirellulales</taxon>
        <taxon>Pirellulaceae</taxon>
        <taxon>Novipirellula</taxon>
    </lineage>
</organism>
<dbReference type="PANTHER" id="PTHR43883">
    <property type="entry name" value="SLR0207 PROTEIN"/>
    <property type="match status" value="1"/>
</dbReference>
<dbReference type="RefSeq" id="WP_345686922.1">
    <property type="nucleotide sequence ID" value="NZ_BAABRO010000015.1"/>
</dbReference>
<dbReference type="Proteomes" id="UP001416858">
    <property type="component" value="Unassembled WGS sequence"/>
</dbReference>
<dbReference type="SUPFAM" id="SSF56112">
    <property type="entry name" value="Protein kinase-like (PK-like)"/>
    <property type="match status" value="1"/>
</dbReference>
<reference evidence="1 2" key="1">
    <citation type="submission" date="2024-02" db="EMBL/GenBank/DDBJ databases">
        <title>Rhodopirellula caenicola NBRC 110016.</title>
        <authorList>
            <person name="Ichikawa N."/>
            <person name="Katano-Makiyama Y."/>
            <person name="Hidaka K."/>
        </authorList>
    </citation>
    <scope>NUCLEOTIDE SEQUENCE [LARGE SCALE GENOMIC DNA]</scope>
    <source>
        <strain evidence="1 2">NBRC 110016</strain>
    </source>
</reference>
<sequence length="498" mass="57087">MDTTEVNLVDSLHRLDAFPDSNATVEFHETHISWVFLVGDYAYKIKKPVKTEFLDYSSLEKRRRLCQEELRLDSRFADDLYLDVVPICKVDGKLRVEGDGEPVEYAVKMRRFPSDALLSERVKAGRVTLSEVSQLSDSIADFHHSAARCEEADAISWPEFVFDNMRSMLRQLKQVCSAPTVTTIYAVEQWSESLIREHAELFTQRAKAGFIRECHGDLHLENVVNWQGRFIPFDGIEFNSRMRWIDVMSDAAFLMMDFAARGHLELGRSFMNDYLQRTGDYESLRTLRWFLVYRAIVRGLVASIRAKQSDASAAEREDAEADCRGHIALAHRFTTEETPTLWITHGVSGSGKTTKSERIVQQDDCFRIRSDVERKRIYGMQPTERFSRSDLYSDEATAATYQRLQHLAKLILRAGYSVVVDATFLQQSQRSCFRELASRESATFAILDCSADTDTLYQRVADRARGNGDASDADHEVLRHQLASRQPLTPNERQYVVK</sequence>
<protein>
    <submittedName>
        <fullName evidence="1">Uncharacterized protein Rv2004c</fullName>
    </submittedName>
</protein>
<dbReference type="SUPFAM" id="SSF52540">
    <property type="entry name" value="P-loop containing nucleoside triphosphate hydrolases"/>
    <property type="match status" value="1"/>
</dbReference>
<dbReference type="PANTHER" id="PTHR43883:SF1">
    <property type="entry name" value="GLUCONOKINASE"/>
    <property type="match status" value="1"/>
</dbReference>
<gene>
    <name evidence="1" type="ORF">Rcae01_05168</name>
</gene>
<dbReference type="InterPro" id="IPR052732">
    <property type="entry name" value="Cell-binding_unc_protein"/>
</dbReference>
<dbReference type="Pfam" id="PF13671">
    <property type="entry name" value="AAA_33"/>
    <property type="match status" value="1"/>
</dbReference>
<dbReference type="Gene3D" id="3.90.1200.10">
    <property type="match status" value="1"/>
</dbReference>
<evidence type="ECO:0000313" key="1">
    <source>
        <dbReference type="EMBL" id="GAA5509668.1"/>
    </source>
</evidence>
<dbReference type="Gene3D" id="3.40.50.300">
    <property type="entry name" value="P-loop containing nucleotide triphosphate hydrolases"/>
    <property type="match status" value="1"/>
</dbReference>